<keyword evidence="4 5" id="KW-0472">Membrane</keyword>
<dbReference type="PhylomeDB" id="B3SAA7"/>
<dbReference type="HOGENOM" id="CLU_2041048_0_0_1"/>
<dbReference type="KEGG" id="tad:TRIADDRAFT_61196"/>
<dbReference type="GeneID" id="6758311"/>
<dbReference type="Proteomes" id="UP000009022">
    <property type="component" value="Unassembled WGS sequence"/>
</dbReference>
<dbReference type="OrthoDB" id="2985014at2759"/>
<gene>
    <name evidence="6" type="ORF">TRIADDRAFT_61196</name>
</gene>
<dbReference type="SUPFAM" id="SSF103473">
    <property type="entry name" value="MFS general substrate transporter"/>
    <property type="match status" value="1"/>
</dbReference>
<evidence type="ECO:0000256" key="5">
    <source>
        <dbReference type="SAM" id="Phobius"/>
    </source>
</evidence>
<dbReference type="STRING" id="10228.B3SAA7"/>
<evidence type="ECO:0008006" key="8">
    <source>
        <dbReference type="Google" id="ProtNLM"/>
    </source>
</evidence>
<dbReference type="InterPro" id="IPR050382">
    <property type="entry name" value="MFS_Na/Anion_cotransporter"/>
</dbReference>
<dbReference type="GO" id="GO:0016020">
    <property type="term" value="C:membrane"/>
    <property type="evidence" value="ECO:0007669"/>
    <property type="project" value="UniProtKB-SubCell"/>
</dbReference>
<dbReference type="CTD" id="6758311"/>
<keyword evidence="3 5" id="KW-1133">Transmembrane helix</keyword>
<dbReference type="PANTHER" id="PTHR11662:SF399">
    <property type="entry name" value="FI19708P1-RELATED"/>
    <property type="match status" value="1"/>
</dbReference>
<feature type="transmembrane region" description="Helical" evidence="5">
    <location>
        <begin position="65"/>
        <end position="84"/>
    </location>
</feature>
<feature type="transmembrane region" description="Helical" evidence="5">
    <location>
        <begin position="27"/>
        <end position="53"/>
    </location>
</feature>
<dbReference type="InParanoid" id="B3SAA7"/>
<evidence type="ECO:0000256" key="4">
    <source>
        <dbReference type="ARBA" id="ARBA00023136"/>
    </source>
</evidence>
<evidence type="ECO:0000256" key="3">
    <source>
        <dbReference type="ARBA" id="ARBA00022989"/>
    </source>
</evidence>
<dbReference type="Gene3D" id="1.20.1250.20">
    <property type="entry name" value="MFS general substrate transporter like domains"/>
    <property type="match status" value="1"/>
</dbReference>
<keyword evidence="7" id="KW-1185">Reference proteome</keyword>
<evidence type="ECO:0000313" key="7">
    <source>
        <dbReference type="Proteomes" id="UP000009022"/>
    </source>
</evidence>
<dbReference type="RefSeq" id="XP_002117177.1">
    <property type="nucleotide sequence ID" value="XM_002117141.1"/>
</dbReference>
<reference evidence="6 7" key="1">
    <citation type="journal article" date="2008" name="Nature">
        <title>The Trichoplax genome and the nature of placozoans.</title>
        <authorList>
            <person name="Srivastava M."/>
            <person name="Begovic E."/>
            <person name="Chapman J."/>
            <person name="Putnam N.H."/>
            <person name="Hellsten U."/>
            <person name="Kawashima T."/>
            <person name="Kuo A."/>
            <person name="Mitros T."/>
            <person name="Salamov A."/>
            <person name="Carpenter M.L."/>
            <person name="Signorovitch A.Y."/>
            <person name="Moreno M.A."/>
            <person name="Kamm K."/>
            <person name="Grimwood J."/>
            <person name="Schmutz J."/>
            <person name="Shapiro H."/>
            <person name="Grigoriev I.V."/>
            <person name="Buss L.W."/>
            <person name="Schierwater B."/>
            <person name="Dellaporta S.L."/>
            <person name="Rokhsar D.S."/>
        </authorList>
    </citation>
    <scope>NUCLEOTIDE SEQUENCE [LARGE SCALE GENOMIC DNA]</scope>
    <source>
        <strain evidence="6 7">Grell-BS-1999</strain>
    </source>
</reference>
<dbReference type="OMA" id="CADSIRT"/>
<accession>B3SAA7</accession>
<protein>
    <recommendedName>
        <fullName evidence="8">Major facilitator superfamily (MFS) profile domain-containing protein</fullName>
    </recommendedName>
</protein>
<dbReference type="AlphaFoldDB" id="B3SAA7"/>
<proteinExistence type="predicted"/>
<comment type="subcellular location">
    <subcellularLocation>
        <location evidence="1">Membrane</location>
        <topology evidence="1">Multi-pass membrane protein</topology>
    </subcellularLocation>
</comment>
<name>B3SAA7_TRIAD</name>
<evidence type="ECO:0000256" key="1">
    <source>
        <dbReference type="ARBA" id="ARBA00004141"/>
    </source>
</evidence>
<dbReference type="PANTHER" id="PTHR11662">
    <property type="entry name" value="SOLUTE CARRIER FAMILY 17"/>
    <property type="match status" value="1"/>
</dbReference>
<sequence>MCVAVAGRAFGSSGGFRVNHLDIAPQYAGVLMGITNCFATLPGIISPFIVGIIVDVSHTRQQWQVVFYISAAMYLFGMAFYLIFATGNLQNWAIDDHEESYDKSKPSITYSELTQSTSGLW</sequence>
<dbReference type="eggNOG" id="KOG2532">
    <property type="taxonomic scope" value="Eukaryota"/>
</dbReference>
<evidence type="ECO:0000313" key="6">
    <source>
        <dbReference type="EMBL" id="EDV20483.1"/>
    </source>
</evidence>
<dbReference type="EMBL" id="DS985260">
    <property type="protein sequence ID" value="EDV20483.1"/>
    <property type="molecule type" value="Genomic_DNA"/>
</dbReference>
<organism evidence="6 7">
    <name type="scientific">Trichoplax adhaerens</name>
    <name type="common">Trichoplax reptans</name>
    <dbReference type="NCBI Taxonomy" id="10228"/>
    <lineage>
        <taxon>Eukaryota</taxon>
        <taxon>Metazoa</taxon>
        <taxon>Placozoa</taxon>
        <taxon>Uniplacotomia</taxon>
        <taxon>Trichoplacea</taxon>
        <taxon>Trichoplacidae</taxon>
        <taxon>Trichoplax</taxon>
    </lineage>
</organism>
<evidence type="ECO:0000256" key="2">
    <source>
        <dbReference type="ARBA" id="ARBA00022692"/>
    </source>
</evidence>
<keyword evidence="2 5" id="KW-0812">Transmembrane</keyword>
<dbReference type="InterPro" id="IPR036259">
    <property type="entry name" value="MFS_trans_sf"/>
</dbReference>